<keyword evidence="3" id="KW-1185">Reference proteome</keyword>
<evidence type="ECO:0000256" key="1">
    <source>
        <dbReference type="SAM" id="MobiDB-lite"/>
    </source>
</evidence>
<accession>A0ABU6T2X8</accession>
<evidence type="ECO:0000313" key="3">
    <source>
        <dbReference type="Proteomes" id="UP001341840"/>
    </source>
</evidence>
<proteinExistence type="predicted"/>
<gene>
    <name evidence="2" type="ORF">PIB30_003343</name>
</gene>
<sequence length="104" mass="11119">MDTPCSSLSFTNGQIYQRENKKRVGVLLSEDGGERESREGGVGVVLPLEDGDGGDGGDVNGVAGDAFRGEIDGVEGVDRVAAVERQMEWPKVELRVLPEVAKME</sequence>
<feature type="region of interest" description="Disordered" evidence="1">
    <location>
        <begin position="29"/>
        <end position="58"/>
    </location>
</feature>
<name>A0ABU6T2X8_9FABA</name>
<dbReference type="Proteomes" id="UP001341840">
    <property type="component" value="Unassembled WGS sequence"/>
</dbReference>
<evidence type="ECO:0000313" key="2">
    <source>
        <dbReference type="EMBL" id="MED6143064.1"/>
    </source>
</evidence>
<reference evidence="2 3" key="1">
    <citation type="journal article" date="2023" name="Plants (Basel)">
        <title>Bridging the Gap: Combining Genomics and Transcriptomics Approaches to Understand Stylosanthes scabra, an Orphan Legume from the Brazilian Caatinga.</title>
        <authorList>
            <person name="Ferreira-Neto J.R.C."/>
            <person name="da Silva M.D."/>
            <person name="Binneck E."/>
            <person name="de Melo N.F."/>
            <person name="da Silva R.H."/>
            <person name="de Melo A.L.T.M."/>
            <person name="Pandolfi V."/>
            <person name="Bustamante F.O."/>
            <person name="Brasileiro-Vidal A.C."/>
            <person name="Benko-Iseppon A.M."/>
        </authorList>
    </citation>
    <scope>NUCLEOTIDE SEQUENCE [LARGE SCALE GENOMIC DNA]</scope>
    <source>
        <tissue evidence="2">Leaves</tissue>
    </source>
</reference>
<organism evidence="2 3">
    <name type="scientific">Stylosanthes scabra</name>
    <dbReference type="NCBI Taxonomy" id="79078"/>
    <lineage>
        <taxon>Eukaryota</taxon>
        <taxon>Viridiplantae</taxon>
        <taxon>Streptophyta</taxon>
        <taxon>Embryophyta</taxon>
        <taxon>Tracheophyta</taxon>
        <taxon>Spermatophyta</taxon>
        <taxon>Magnoliopsida</taxon>
        <taxon>eudicotyledons</taxon>
        <taxon>Gunneridae</taxon>
        <taxon>Pentapetalae</taxon>
        <taxon>rosids</taxon>
        <taxon>fabids</taxon>
        <taxon>Fabales</taxon>
        <taxon>Fabaceae</taxon>
        <taxon>Papilionoideae</taxon>
        <taxon>50 kb inversion clade</taxon>
        <taxon>dalbergioids sensu lato</taxon>
        <taxon>Dalbergieae</taxon>
        <taxon>Pterocarpus clade</taxon>
        <taxon>Stylosanthes</taxon>
    </lineage>
</organism>
<protein>
    <submittedName>
        <fullName evidence="2">Uncharacterized protein</fullName>
    </submittedName>
</protein>
<dbReference type="EMBL" id="JASCZI010090627">
    <property type="protein sequence ID" value="MED6143064.1"/>
    <property type="molecule type" value="Genomic_DNA"/>
</dbReference>
<comment type="caution">
    <text evidence="2">The sequence shown here is derived from an EMBL/GenBank/DDBJ whole genome shotgun (WGS) entry which is preliminary data.</text>
</comment>